<keyword evidence="7" id="KW-0067">ATP-binding</keyword>
<evidence type="ECO:0000256" key="7">
    <source>
        <dbReference type="ARBA" id="ARBA00022840"/>
    </source>
</evidence>
<evidence type="ECO:0000259" key="11">
    <source>
        <dbReference type="PROSITE" id="PS50011"/>
    </source>
</evidence>
<dbReference type="PANTHER" id="PTHR22984">
    <property type="entry name" value="SERINE/THREONINE-PROTEIN KINASE PIM"/>
    <property type="match status" value="1"/>
</dbReference>
<dbReference type="InterPro" id="IPR051138">
    <property type="entry name" value="PIM_Ser/Thr_kinase"/>
</dbReference>
<keyword evidence="6" id="KW-0418">Kinase</keyword>
<evidence type="ECO:0000256" key="2">
    <source>
        <dbReference type="ARBA" id="ARBA00012513"/>
    </source>
</evidence>
<sequence>LSEVSAHSVFRDRFGGGIPLEIAVLQKCRNTTGVVRMLDWYEHATAFVIVMERPERCQDLFDYITCQGRIAEGLAKNFFKQILDTVIACAWKGILHRDGKDENVVINLQTGSVKLIDFGCAILFRGNSAPLTHFERIPLYSPPQWIMFSRYDGLQVAVWSLGILRYDMVCGDVPFHSEREIIWKGSLSWSFYVSTYCRDLVERCLRHNPRSRCALDAILDNPWMDDSDLSLPISAITHSRAGHEMPNINVLHQLHTKLSVDKPLIADPFGENADNGSSPLANSVNHAFPSMTIFGQVLQPLMKPSDNFSCHHHRPTFRCYAHPHLCSPCGSAKAQTHVRGRLGVGKHDNYLYR</sequence>
<dbReference type="PANTHER" id="PTHR22984:SF29">
    <property type="entry name" value="SERINE_THREONINE-PROTEIN KINASE PIM-1"/>
    <property type="match status" value="1"/>
</dbReference>
<comment type="cofactor">
    <cofactor evidence="1">
        <name>Mg(2+)</name>
        <dbReference type="ChEBI" id="CHEBI:18420"/>
    </cofactor>
</comment>
<dbReference type="SMART" id="SM00220">
    <property type="entry name" value="S_TKc"/>
    <property type="match status" value="1"/>
</dbReference>
<dbReference type="Proteomes" id="UP000050794">
    <property type="component" value="Unassembled WGS sequence"/>
</dbReference>
<dbReference type="WBParaSite" id="TCNE_0001876001-mRNA-1">
    <property type="protein sequence ID" value="TCNE_0001876001-mRNA-1"/>
    <property type="gene ID" value="TCNE_0001876001"/>
</dbReference>
<keyword evidence="12" id="KW-1185">Reference proteome</keyword>
<evidence type="ECO:0000256" key="10">
    <source>
        <dbReference type="ARBA" id="ARBA00048679"/>
    </source>
</evidence>
<evidence type="ECO:0000313" key="13">
    <source>
        <dbReference type="WBParaSite" id="TCNE_0001876001-mRNA-1"/>
    </source>
</evidence>
<evidence type="ECO:0000256" key="1">
    <source>
        <dbReference type="ARBA" id="ARBA00001946"/>
    </source>
</evidence>
<reference evidence="13" key="1">
    <citation type="submission" date="2016-06" db="UniProtKB">
        <authorList>
            <consortium name="WormBaseParasite"/>
        </authorList>
    </citation>
    <scope>IDENTIFICATION</scope>
</reference>
<comment type="catalytic activity">
    <reaction evidence="9">
        <text>L-threonyl-[protein] + ATP = O-phospho-L-threonyl-[protein] + ADP + H(+)</text>
        <dbReference type="Rhea" id="RHEA:46608"/>
        <dbReference type="Rhea" id="RHEA-COMP:11060"/>
        <dbReference type="Rhea" id="RHEA-COMP:11605"/>
        <dbReference type="ChEBI" id="CHEBI:15378"/>
        <dbReference type="ChEBI" id="CHEBI:30013"/>
        <dbReference type="ChEBI" id="CHEBI:30616"/>
        <dbReference type="ChEBI" id="CHEBI:61977"/>
        <dbReference type="ChEBI" id="CHEBI:456216"/>
        <dbReference type="EC" id="2.7.11.1"/>
    </reaction>
</comment>
<dbReference type="Gene3D" id="3.30.200.20">
    <property type="entry name" value="Phosphorylase Kinase, domain 1"/>
    <property type="match status" value="1"/>
</dbReference>
<keyword evidence="3" id="KW-0723">Serine/threonine-protein kinase</keyword>
<organism evidence="12 13">
    <name type="scientific">Toxocara canis</name>
    <name type="common">Canine roundworm</name>
    <dbReference type="NCBI Taxonomy" id="6265"/>
    <lineage>
        <taxon>Eukaryota</taxon>
        <taxon>Metazoa</taxon>
        <taxon>Ecdysozoa</taxon>
        <taxon>Nematoda</taxon>
        <taxon>Chromadorea</taxon>
        <taxon>Rhabditida</taxon>
        <taxon>Spirurina</taxon>
        <taxon>Ascaridomorpha</taxon>
        <taxon>Ascaridoidea</taxon>
        <taxon>Toxocaridae</taxon>
        <taxon>Toxocara</taxon>
    </lineage>
</organism>
<accession>A0A183VDD6</accession>
<dbReference type="InterPro" id="IPR000719">
    <property type="entry name" value="Prot_kinase_dom"/>
</dbReference>
<dbReference type="Gene3D" id="1.10.510.10">
    <property type="entry name" value="Transferase(Phosphotransferase) domain 1"/>
    <property type="match status" value="1"/>
</dbReference>
<evidence type="ECO:0000256" key="8">
    <source>
        <dbReference type="ARBA" id="ARBA00022842"/>
    </source>
</evidence>
<evidence type="ECO:0000256" key="5">
    <source>
        <dbReference type="ARBA" id="ARBA00022741"/>
    </source>
</evidence>
<evidence type="ECO:0000256" key="6">
    <source>
        <dbReference type="ARBA" id="ARBA00022777"/>
    </source>
</evidence>
<evidence type="ECO:0000256" key="4">
    <source>
        <dbReference type="ARBA" id="ARBA00022679"/>
    </source>
</evidence>
<evidence type="ECO:0000256" key="9">
    <source>
        <dbReference type="ARBA" id="ARBA00047899"/>
    </source>
</evidence>
<dbReference type="GO" id="GO:0004674">
    <property type="term" value="F:protein serine/threonine kinase activity"/>
    <property type="evidence" value="ECO:0007669"/>
    <property type="project" value="UniProtKB-KW"/>
</dbReference>
<dbReference type="InterPro" id="IPR011009">
    <property type="entry name" value="Kinase-like_dom_sf"/>
</dbReference>
<keyword evidence="8" id="KW-0460">Magnesium</keyword>
<proteinExistence type="predicted"/>
<dbReference type="AlphaFoldDB" id="A0A183VDD6"/>
<dbReference type="GO" id="GO:0005524">
    <property type="term" value="F:ATP binding"/>
    <property type="evidence" value="ECO:0007669"/>
    <property type="project" value="UniProtKB-KW"/>
</dbReference>
<dbReference type="GO" id="GO:0005737">
    <property type="term" value="C:cytoplasm"/>
    <property type="evidence" value="ECO:0007669"/>
    <property type="project" value="TreeGrafter"/>
</dbReference>
<evidence type="ECO:0000313" key="12">
    <source>
        <dbReference type="Proteomes" id="UP000050794"/>
    </source>
</evidence>
<dbReference type="PROSITE" id="PS50011">
    <property type="entry name" value="PROTEIN_KINASE_DOM"/>
    <property type="match status" value="1"/>
</dbReference>
<dbReference type="EC" id="2.7.11.1" evidence="2"/>
<dbReference type="Pfam" id="PF00069">
    <property type="entry name" value="Pkinase"/>
    <property type="match status" value="1"/>
</dbReference>
<keyword evidence="4" id="KW-0808">Transferase</keyword>
<protein>
    <recommendedName>
        <fullName evidence="2">non-specific serine/threonine protein kinase</fullName>
        <ecNumber evidence="2">2.7.11.1</ecNumber>
    </recommendedName>
</protein>
<keyword evidence="5" id="KW-0547">Nucleotide-binding</keyword>
<dbReference type="SUPFAM" id="SSF56112">
    <property type="entry name" value="Protein kinase-like (PK-like)"/>
    <property type="match status" value="1"/>
</dbReference>
<name>A0A183VDD6_TOXCA</name>
<feature type="domain" description="Protein kinase" evidence="11">
    <location>
        <begin position="1"/>
        <end position="224"/>
    </location>
</feature>
<comment type="catalytic activity">
    <reaction evidence="10">
        <text>L-seryl-[protein] + ATP = O-phospho-L-seryl-[protein] + ADP + H(+)</text>
        <dbReference type="Rhea" id="RHEA:17989"/>
        <dbReference type="Rhea" id="RHEA-COMP:9863"/>
        <dbReference type="Rhea" id="RHEA-COMP:11604"/>
        <dbReference type="ChEBI" id="CHEBI:15378"/>
        <dbReference type="ChEBI" id="CHEBI:29999"/>
        <dbReference type="ChEBI" id="CHEBI:30616"/>
        <dbReference type="ChEBI" id="CHEBI:83421"/>
        <dbReference type="ChEBI" id="CHEBI:456216"/>
        <dbReference type="EC" id="2.7.11.1"/>
    </reaction>
</comment>
<evidence type="ECO:0000256" key="3">
    <source>
        <dbReference type="ARBA" id="ARBA00022527"/>
    </source>
</evidence>